<dbReference type="Proteomes" id="UP000280598">
    <property type="component" value="Unassembled WGS sequence"/>
</dbReference>
<feature type="region of interest" description="Disordered" evidence="7">
    <location>
        <begin position="689"/>
        <end position="794"/>
    </location>
</feature>
<evidence type="ECO:0000256" key="1">
    <source>
        <dbReference type="ARBA" id="ARBA00004123"/>
    </source>
</evidence>
<dbReference type="GO" id="GO:0005634">
    <property type="term" value="C:nucleus"/>
    <property type="evidence" value="ECO:0007669"/>
    <property type="project" value="UniProtKB-SubCell"/>
</dbReference>
<dbReference type="PANTHER" id="PTHR11834:SF0">
    <property type="entry name" value="PROTEIN SCALLOPED"/>
    <property type="match status" value="1"/>
</dbReference>
<dbReference type="AlphaFoldDB" id="A0A3M7GJG6"/>
<organism evidence="9 10">
    <name type="scientific">Hortaea werneckii</name>
    <name type="common">Black yeast</name>
    <name type="synonym">Cladosporium werneckii</name>
    <dbReference type="NCBI Taxonomy" id="91943"/>
    <lineage>
        <taxon>Eukaryota</taxon>
        <taxon>Fungi</taxon>
        <taxon>Dikarya</taxon>
        <taxon>Ascomycota</taxon>
        <taxon>Pezizomycotina</taxon>
        <taxon>Dothideomycetes</taxon>
        <taxon>Dothideomycetidae</taxon>
        <taxon>Mycosphaerellales</taxon>
        <taxon>Teratosphaeriaceae</taxon>
        <taxon>Hortaea</taxon>
    </lineage>
</organism>
<dbReference type="PRINTS" id="PR00065">
    <property type="entry name" value="TEADOMAIN"/>
</dbReference>
<dbReference type="GO" id="GO:0000981">
    <property type="term" value="F:DNA-binding transcription factor activity, RNA polymerase II-specific"/>
    <property type="evidence" value="ECO:0007669"/>
    <property type="project" value="TreeGrafter"/>
</dbReference>
<feature type="compositionally biased region" description="Low complexity" evidence="7">
    <location>
        <begin position="768"/>
        <end position="777"/>
    </location>
</feature>
<evidence type="ECO:0000256" key="4">
    <source>
        <dbReference type="ARBA" id="ARBA00023163"/>
    </source>
</evidence>
<feature type="compositionally biased region" description="Basic and acidic residues" evidence="7">
    <location>
        <begin position="689"/>
        <end position="703"/>
    </location>
</feature>
<dbReference type="PANTHER" id="PTHR11834">
    <property type="entry name" value="TRANSCRIPTIONAL ENHANCER FACTOR TEF RELATED"/>
    <property type="match status" value="1"/>
</dbReference>
<feature type="domain" description="TEA" evidence="8">
    <location>
        <begin position="135"/>
        <end position="209"/>
    </location>
</feature>
<comment type="subcellular location">
    <subcellularLocation>
        <location evidence="1">Nucleus</location>
    </subcellularLocation>
</comment>
<gene>
    <name evidence="9" type="ORF">D0860_07825</name>
</gene>
<dbReference type="PROSITE" id="PS51088">
    <property type="entry name" value="TEA_2"/>
    <property type="match status" value="1"/>
</dbReference>
<protein>
    <recommendedName>
        <fullName evidence="8">TEA domain-containing protein</fullName>
    </recommendedName>
</protein>
<dbReference type="Gene3D" id="6.10.20.40">
    <property type="entry name" value="TEA/ATTS domain"/>
    <property type="match status" value="1"/>
</dbReference>
<keyword evidence="4" id="KW-0804">Transcription</keyword>
<feature type="compositionally biased region" description="Acidic residues" evidence="7">
    <location>
        <begin position="783"/>
        <end position="794"/>
    </location>
</feature>
<accession>A0A3M7GJG6</accession>
<feature type="DNA-binding region" description="TEA" evidence="6">
    <location>
        <begin position="135"/>
        <end position="209"/>
    </location>
</feature>
<dbReference type="InterPro" id="IPR050937">
    <property type="entry name" value="TEC1_TEAD_TF"/>
</dbReference>
<dbReference type="SMART" id="SM00426">
    <property type="entry name" value="TEA"/>
    <property type="match status" value="1"/>
</dbReference>
<evidence type="ECO:0000256" key="7">
    <source>
        <dbReference type="SAM" id="MobiDB-lite"/>
    </source>
</evidence>
<sequence length="820" mass="91149">MFLKPAVLPSNAPPLEENGVYQASRVLQEHSGNRQQSALVVHGSDQKASSTASIENSWSSQHVQQLGVATGNHYYHLPTSYRQSSLPYGSAPLHSRYFIHSEEEKITRQAKHLWQRFQASPAYKKYRGRQHKDDKGNTEQKWPDHLEEAFFRALVMYPPMGRRKKMHKQKQRGRNELIADHIEELTGEGRTRKQVSSHIQVLKPFVEHDPQIMLWLSKEDMGLQPGGGRHFSGRHGSGYMSGRRASTYHPVATGASRSSISSSQHPPIDLNAIRAHKHSLDIFQPTKFEIFVQRKYANGDEILDERLHTYTQAVELPLAPDTHVPDWQTFEEQYPYLASMHRERKLDCNILVAQASLGFPMEEFRHKAEMIELGISYICSSDILNPSTRVRCRNSFWRDGQLVGEHEKDGPSGVFDVPFQQDSANEASIAPLIKFGSTFWAGALSTFGTKLKKAIEGGRDVREEVKESIKNITVTQEVVVSSGNTYERILVILWRFRLSTTTTGRASWSKLVPPFGTLSQYPEPKAERADSMYDYVTQYNEPLSGVSQVPPTLQSPFEYDTNSGSGSALSSATWPATISDNTAQVANDLDFSVDNAFNFDSGNINLSFDPNFDFNSLDSSAFNFDAGAAAAAAAFPQDPALDQYSLPPQQWPTIYIDHFDTQQDVSAEASFADASAAKLSQSYPYNHYEQRDSQAYESQPDHQHQHHHPSQSEGVYGGGDHDPRTYPTNPQTQDVFGGGGDDDEHVSHVGHGYGQIFPRGGGGGAGGIHDQQQQAFGGAAGLLEEEAEEEMKQEDEEALAVLADGSYFAPAAAGGRSSYS</sequence>
<keyword evidence="3" id="KW-0805">Transcription regulation</keyword>
<evidence type="ECO:0000256" key="3">
    <source>
        <dbReference type="ARBA" id="ARBA00023015"/>
    </source>
</evidence>
<evidence type="ECO:0000259" key="8">
    <source>
        <dbReference type="PROSITE" id="PS51088"/>
    </source>
</evidence>
<dbReference type="Pfam" id="PF01285">
    <property type="entry name" value="TEA"/>
    <property type="match status" value="1"/>
</dbReference>
<dbReference type="VEuPathDB" id="FungiDB:BTJ68_05665"/>
<comment type="similarity">
    <text evidence="2">Belongs to the TEC1 family.</text>
</comment>
<evidence type="ECO:0000313" key="10">
    <source>
        <dbReference type="Proteomes" id="UP000280598"/>
    </source>
</evidence>
<dbReference type="GO" id="GO:0000978">
    <property type="term" value="F:RNA polymerase II cis-regulatory region sequence-specific DNA binding"/>
    <property type="evidence" value="ECO:0007669"/>
    <property type="project" value="TreeGrafter"/>
</dbReference>
<dbReference type="InterPro" id="IPR038096">
    <property type="entry name" value="TEA/ATTS_sf"/>
</dbReference>
<proteinExistence type="inferred from homology"/>
<reference evidence="9 10" key="1">
    <citation type="journal article" date="2018" name="BMC Genomics">
        <title>Genomic evidence for intraspecific hybridization in a clonal and extremely halotolerant yeast.</title>
        <authorList>
            <person name="Gostincar C."/>
            <person name="Stajich J.E."/>
            <person name="Zupancic J."/>
            <person name="Zalar P."/>
            <person name="Gunde-Cimerman N."/>
        </authorList>
    </citation>
    <scope>NUCLEOTIDE SEQUENCE [LARGE SCALE GENOMIC DNA]</scope>
    <source>
        <strain evidence="9 10">EXF-562</strain>
    </source>
</reference>
<name>A0A3M7GJG6_HORWE</name>
<evidence type="ECO:0000256" key="2">
    <source>
        <dbReference type="ARBA" id="ARBA00008421"/>
    </source>
</evidence>
<dbReference type="GO" id="GO:0005667">
    <property type="term" value="C:transcription regulator complex"/>
    <property type="evidence" value="ECO:0007669"/>
    <property type="project" value="TreeGrafter"/>
</dbReference>
<keyword evidence="5" id="KW-0539">Nucleus</keyword>
<evidence type="ECO:0000256" key="6">
    <source>
        <dbReference type="PROSITE-ProRule" id="PRU00505"/>
    </source>
</evidence>
<comment type="caution">
    <text evidence="9">The sequence shown here is derived from an EMBL/GenBank/DDBJ whole genome shotgun (WGS) entry which is preliminary data.</text>
</comment>
<dbReference type="EMBL" id="QWIS01000228">
    <property type="protein sequence ID" value="RMZ00862.1"/>
    <property type="molecule type" value="Genomic_DNA"/>
</dbReference>
<evidence type="ECO:0000256" key="5">
    <source>
        <dbReference type="ARBA" id="ARBA00023242"/>
    </source>
</evidence>
<dbReference type="InterPro" id="IPR000818">
    <property type="entry name" value="TEA/ATTS_dom"/>
</dbReference>
<evidence type="ECO:0000313" key="9">
    <source>
        <dbReference type="EMBL" id="RMZ00862.1"/>
    </source>
</evidence>
<dbReference type="PROSITE" id="PS00554">
    <property type="entry name" value="TEA_1"/>
    <property type="match status" value="1"/>
</dbReference>